<dbReference type="OrthoDB" id="2368372at2759"/>
<dbReference type="InParanoid" id="A0A1Y2G7C3"/>
<evidence type="ECO:0000313" key="3">
    <source>
        <dbReference type="Proteomes" id="UP000193648"/>
    </source>
</evidence>
<reference evidence="2 3" key="1">
    <citation type="submission" date="2016-07" db="EMBL/GenBank/DDBJ databases">
        <title>Pervasive Adenine N6-methylation of Active Genes in Fungi.</title>
        <authorList>
            <consortium name="DOE Joint Genome Institute"/>
            <person name="Mondo S.J."/>
            <person name="Dannebaum R.O."/>
            <person name="Kuo R.C."/>
            <person name="Labutti K."/>
            <person name="Haridas S."/>
            <person name="Kuo A."/>
            <person name="Salamov A."/>
            <person name="Ahrendt S.R."/>
            <person name="Lipzen A."/>
            <person name="Sullivan W."/>
            <person name="Andreopoulos W.B."/>
            <person name="Clum A."/>
            <person name="Lindquist E."/>
            <person name="Daum C."/>
            <person name="Ramamoorthy G.K."/>
            <person name="Gryganskyi A."/>
            <person name="Culley D."/>
            <person name="Magnuson J.K."/>
            <person name="James T.Y."/>
            <person name="O'Malley M.A."/>
            <person name="Stajich J.E."/>
            <person name="Spatafora J.W."/>
            <person name="Visel A."/>
            <person name="Grigoriev I.V."/>
        </authorList>
    </citation>
    <scope>NUCLEOTIDE SEQUENCE [LARGE SCALE GENOMIC DNA]</scope>
    <source>
        <strain evidence="2 3">NRRL 3116</strain>
    </source>
</reference>
<dbReference type="EMBL" id="MCFF01000065">
    <property type="protein sequence ID" value="ORY99786.1"/>
    <property type="molecule type" value="Genomic_DNA"/>
</dbReference>
<feature type="signal peptide" evidence="1">
    <location>
        <begin position="1"/>
        <end position="30"/>
    </location>
</feature>
<feature type="chain" id="PRO_5012960273" evidence="1">
    <location>
        <begin position="31"/>
        <end position="147"/>
    </location>
</feature>
<keyword evidence="1" id="KW-0732">Signal</keyword>
<dbReference type="RefSeq" id="XP_021876020.1">
    <property type="nucleotide sequence ID" value="XM_022028212.1"/>
</dbReference>
<protein>
    <submittedName>
        <fullName evidence="2">Uncharacterized protein</fullName>
    </submittedName>
</protein>
<dbReference type="AlphaFoldDB" id="A0A1Y2G7C3"/>
<name>A0A1Y2G7C3_9FUNG</name>
<dbReference type="GeneID" id="33570055"/>
<gene>
    <name evidence="2" type="ORF">BCR41DRAFT_390359</name>
</gene>
<evidence type="ECO:0000313" key="2">
    <source>
        <dbReference type="EMBL" id="ORY99786.1"/>
    </source>
</evidence>
<evidence type="ECO:0000256" key="1">
    <source>
        <dbReference type="SAM" id="SignalP"/>
    </source>
</evidence>
<sequence>MLFTRASATIYTTVLVAIALLVTIPLMTEAADCTVDCAPINARIVFCGNVRDGLQDNMPAIGIDPRLDDCLCTEDNLQLYTRCLACKDLNNAGNLKKKFISDCRVNDPNRDLGDVGDNTNNAPSYSSSSSNVALTFVSVAIAIALGL</sequence>
<accession>A0A1Y2G7C3</accession>
<comment type="caution">
    <text evidence="2">The sequence shown here is derived from an EMBL/GenBank/DDBJ whole genome shotgun (WGS) entry which is preliminary data.</text>
</comment>
<proteinExistence type="predicted"/>
<keyword evidence="3" id="KW-1185">Reference proteome</keyword>
<dbReference type="Proteomes" id="UP000193648">
    <property type="component" value="Unassembled WGS sequence"/>
</dbReference>
<organism evidence="2 3">
    <name type="scientific">Lobosporangium transversale</name>
    <dbReference type="NCBI Taxonomy" id="64571"/>
    <lineage>
        <taxon>Eukaryota</taxon>
        <taxon>Fungi</taxon>
        <taxon>Fungi incertae sedis</taxon>
        <taxon>Mucoromycota</taxon>
        <taxon>Mortierellomycotina</taxon>
        <taxon>Mortierellomycetes</taxon>
        <taxon>Mortierellales</taxon>
        <taxon>Mortierellaceae</taxon>
        <taxon>Lobosporangium</taxon>
    </lineage>
</organism>